<feature type="transmembrane region" description="Helical" evidence="1">
    <location>
        <begin position="167"/>
        <end position="194"/>
    </location>
</feature>
<feature type="non-terminal residue" evidence="3">
    <location>
        <position position="273"/>
    </location>
</feature>
<keyword evidence="1" id="KW-0472">Membrane</keyword>
<evidence type="ECO:0000256" key="1">
    <source>
        <dbReference type="SAM" id="Phobius"/>
    </source>
</evidence>
<dbReference type="InterPro" id="IPR058486">
    <property type="entry name" value="DUF8173"/>
</dbReference>
<feature type="transmembrane region" description="Helical" evidence="1">
    <location>
        <begin position="215"/>
        <end position="239"/>
    </location>
</feature>
<dbReference type="AlphaFoldDB" id="X1NV91"/>
<protein>
    <recommendedName>
        <fullName evidence="2">DUF8173 domain-containing protein</fullName>
    </recommendedName>
</protein>
<organism evidence="3">
    <name type="scientific">marine sediment metagenome</name>
    <dbReference type="NCBI Taxonomy" id="412755"/>
    <lineage>
        <taxon>unclassified sequences</taxon>
        <taxon>metagenomes</taxon>
        <taxon>ecological metagenomes</taxon>
    </lineage>
</organism>
<dbReference type="Pfam" id="PF26514">
    <property type="entry name" value="DUF8173"/>
    <property type="match status" value="1"/>
</dbReference>
<keyword evidence="1" id="KW-0812">Transmembrane</keyword>
<gene>
    <name evidence="3" type="ORF">S06H3_35389</name>
</gene>
<evidence type="ECO:0000259" key="2">
    <source>
        <dbReference type="Pfam" id="PF26514"/>
    </source>
</evidence>
<feature type="transmembrane region" description="Helical" evidence="1">
    <location>
        <begin position="245"/>
        <end position="267"/>
    </location>
</feature>
<keyword evidence="1" id="KW-1133">Transmembrane helix</keyword>
<feature type="non-terminal residue" evidence="3">
    <location>
        <position position="1"/>
    </location>
</feature>
<accession>X1NV91</accession>
<name>X1NV91_9ZZZZ</name>
<sequence length="273" mass="27873">GTINGDLWAAGSTITVTGVVNGSIMAAGRTVNIDGDISHAVRAAGETININGDVSGDVMVGCSDVNIASTAKIGGDLLFGAGIARIAGLIEGDIKGGGSEVTISNGVKGNVALKVESLTILPTANIQGDLTYTCEEEADIQSGAQIGGVTTHNLPEVKERRAKPFPFVLFSGIGGKVTGFLMALIAGLVIILLAPRRLTSIAESIRSRPGASAGWGALILFVTPIAAIIVCITIIGIPLGLIALALWGIAIYLAQIPVGLFIGRWIIGHFRGV</sequence>
<comment type="caution">
    <text evidence="3">The sequence shown here is derived from an EMBL/GenBank/DDBJ whole genome shotgun (WGS) entry which is preliminary data.</text>
</comment>
<reference evidence="3" key="1">
    <citation type="journal article" date="2014" name="Front. Microbiol.">
        <title>High frequency of phylogenetically diverse reductive dehalogenase-homologous genes in deep subseafloor sedimentary metagenomes.</title>
        <authorList>
            <person name="Kawai M."/>
            <person name="Futagami T."/>
            <person name="Toyoda A."/>
            <person name="Takaki Y."/>
            <person name="Nishi S."/>
            <person name="Hori S."/>
            <person name="Arai W."/>
            <person name="Tsubouchi T."/>
            <person name="Morono Y."/>
            <person name="Uchiyama I."/>
            <person name="Ito T."/>
            <person name="Fujiyama A."/>
            <person name="Inagaki F."/>
            <person name="Takami H."/>
        </authorList>
    </citation>
    <scope>NUCLEOTIDE SEQUENCE</scope>
    <source>
        <strain evidence="3">Expedition CK06-06</strain>
    </source>
</reference>
<dbReference type="EMBL" id="BARV01021345">
    <property type="protein sequence ID" value="GAI22574.1"/>
    <property type="molecule type" value="Genomic_DNA"/>
</dbReference>
<proteinExistence type="predicted"/>
<feature type="domain" description="DUF8173" evidence="2">
    <location>
        <begin position="176"/>
        <end position="249"/>
    </location>
</feature>
<evidence type="ECO:0000313" key="3">
    <source>
        <dbReference type="EMBL" id="GAI22574.1"/>
    </source>
</evidence>